<organism evidence="1 2">
    <name type="scientific">Nocardia alba</name>
    <dbReference type="NCBI Taxonomy" id="225051"/>
    <lineage>
        <taxon>Bacteria</taxon>
        <taxon>Bacillati</taxon>
        <taxon>Actinomycetota</taxon>
        <taxon>Actinomycetes</taxon>
        <taxon>Mycobacteriales</taxon>
        <taxon>Nocardiaceae</taxon>
        <taxon>Nocardia</taxon>
    </lineage>
</organism>
<reference evidence="1 2" key="1">
    <citation type="submission" date="2019-03" db="EMBL/GenBank/DDBJ databases">
        <title>Genomic Encyclopedia of Type Strains, Phase IV (KMG-IV): sequencing the most valuable type-strain genomes for metagenomic binning, comparative biology and taxonomic classification.</title>
        <authorList>
            <person name="Goeker M."/>
        </authorList>
    </citation>
    <scope>NUCLEOTIDE SEQUENCE [LARGE SCALE GENOMIC DNA]</scope>
    <source>
        <strain evidence="1 2">DSM 44684</strain>
    </source>
</reference>
<gene>
    <name evidence="1" type="ORF">DFR71_3072</name>
</gene>
<dbReference type="InterPro" id="IPR003673">
    <property type="entry name" value="CoA-Trfase_fam_III"/>
</dbReference>
<dbReference type="SUPFAM" id="SSF89796">
    <property type="entry name" value="CoA-transferase family III (CaiB/BaiF)"/>
    <property type="match status" value="2"/>
</dbReference>
<dbReference type="EMBL" id="SMFR01000002">
    <property type="protein sequence ID" value="TCJ97037.1"/>
    <property type="molecule type" value="Genomic_DNA"/>
</dbReference>
<comment type="caution">
    <text evidence="1">The sequence shown here is derived from an EMBL/GenBank/DDBJ whole genome shotgun (WGS) entry which is preliminary data.</text>
</comment>
<dbReference type="Pfam" id="PF02515">
    <property type="entry name" value="CoA_transf_3"/>
    <property type="match status" value="1"/>
</dbReference>
<dbReference type="PANTHER" id="PTHR48228:SF4">
    <property type="entry name" value="BLR3030 PROTEIN"/>
    <property type="match status" value="1"/>
</dbReference>
<sequence length="490" mass="51620">MISPRDRGIRTHLGRSRIHTHITLLAAVTATRLVDVITAQQLVDAYETGLGLPPSSDAEVPDPGARLAATLPVWALAAGSVAAASAAANRVRVAHALPTRPVRLDVDRVSAAFSSERLFRRGGSAPVFFADLSGFFPTADGWVRTHANYPHHRQRLLRALELPASSDAAGLTARFSVMKGAEIEDAAAAAGAIAARVRTEGDWADSPMGRAAAFGPLVAVDTRTSTTRRPGARAHVATVERPLTGIRVLDLTRVLAGPVATRTLALLGADVLRVDPPQLPEIDWQFADNCQGKRSTLLDLRSDLATFEALLAEADVLVTGYRPGALAAAGVHAAGRSGLIEASVSAWGTSGPWGERRGFDSIVQAASGISLLEGTPDRPGALPAQALDHGSGYLLAAAVMDALVARTDDGFGRGIRVSLARTASWLLTAGDRCPDHPAATPPKPGSTVTHSELVTAAPVFADYDDYRWPAPPYGSAQPFWVEAPDHYHRP</sequence>
<keyword evidence="2" id="KW-1185">Reference proteome</keyword>
<dbReference type="PANTHER" id="PTHR48228">
    <property type="entry name" value="SUCCINYL-COA--D-CITRAMALATE COA-TRANSFERASE"/>
    <property type="match status" value="1"/>
</dbReference>
<keyword evidence="1" id="KW-0808">Transferase</keyword>
<evidence type="ECO:0000313" key="1">
    <source>
        <dbReference type="EMBL" id="TCJ97037.1"/>
    </source>
</evidence>
<dbReference type="Proteomes" id="UP000294856">
    <property type="component" value="Unassembled WGS sequence"/>
</dbReference>
<proteinExistence type="predicted"/>
<dbReference type="GO" id="GO:0016740">
    <property type="term" value="F:transferase activity"/>
    <property type="evidence" value="ECO:0007669"/>
    <property type="project" value="UniProtKB-KW"/>
</dbReference>
<dbReference type="AlphaFoldDB" id="A0A4R1FQ88"/>
<dbReference type="InterPro" id="IPR050509">
    <property type="entry name" value="CoA-transferase_III"/>
</dbReference>
<dbReference type="Gene3D" id="3.40.50.10540">
    <property type="entry name" value="Crotonobetainyl-coa:carnitine coa-transferase, domain 1"/>
    <property type="match status" value="1"/>
</dbReference>
<evidence type="ECO:0000313" key="2">
    <source>
        <dbReference type="Proteomes" id="UP000294856"/>
    </source>
</evidence>
<dbReference type="InterPro" id="IPR023606">
    <property type="entry name" value="CoA-Trfase_III_dom_1_sf"/>
</dbReference>
<protein>
    <submittedName>
        <fullName evidence="1">CoA transferase family III</fullName>
    </submittedName>
</protein>
<accession>A0A4R1FQ88</accession>
<dbReference type="STRING" id="1210063.GCA_001612665_00732"/>
<name>A0A4R1FQ88_9NOCA</name>